<dbReference type="EMBL" id="NLAX01000010">
    <property type="protein sequence ID" value="PKS09838.1"/>
    <property type="molecule type" value="Genomic_DNA"/>
</dbReference>
<dbReference type="PANTHER" id="PTHR43162">
    <property type="match status" value="1"/>
</dbReference>
<comment type="caution">
    <text evidence="1">The sequence shown here is derived from an EMBL/GenBank/DDBJ whole genome shotgun (WGS) entry which is preliminary data.</text>
</comment>
<organism evidence="1 2">
    <name type="scientific">Lomentospora prolificans</name>
    <dbReference type="NCBI Taxonomy" id="41688"/>
    <lineage>
        <taxon>Eukaryota</taxon>
        <taxon>Fungi</taxon>
        <taxon>Dikarya</taxon>
        <taxon>Ascomycota</taxon>
        <taxon>Pezizomycotina</taxon>
        <taxon>Sordariomycetes</taxon>
        <taxon>Hypocreomycetidae</taxon>
        <taxon>Microascales</taxon>
        <taxon>Microascaceae</taxon>
        <taxon>Lomentospora</taxon>
    </lineage>
</organism>
<dbReference type="Proteomes" id="UP000233524">
    <property type="component" value="Unassembled WGS sequence"/>
</dbReference>
<evidence type="ECO:0000313" key="2">
    <source>
        <dbReference type="Proteomes" id="UP000233524"/>
    </source>
</evidence>
<evidence type="ECO:0008006" key="3">
    <source>
        <dbReference type="Google" id="ProtNLM"/>
    </source>
</evidence>
<keyword evidence="2" id="KW-1185">Reference proteome</keyword>
<sequence length="309" mass="34133">MPRRIAVVPASTKAGEETIRILLQSESKPFVRGVYRDRLKAPVEFSSTSNFEAVNGDVGSGSGLDFTGFDTVFYIPPPTYDDVDQAAWATQTANNVKTALQNAATVKKLLLFSAVGAQYDNSIVIRPNPNSSQGILVINHISDTILKDVVPEVSIIRPGYFHQAFAHLLEDAKADPPVIRSWITPMEHKIPMVSVKDVGETCANALISESTKPSPYYFKLFGPRNYSSADIRDAVEEITERKVDLQLVEKDQLAGYFGQIIPKSQLQGFVDMTTSVLPDGIMAGEFEYDENTVRGKVELVESLRELYKP</sequence>
<dbReference type="OrthoDB" id="419598at2759"/>
<gene>
    <name evidence="1" type="ORF">jhhlp_004461</name>
</gene>
<dbReference type="InterPro" id="IPR051604">
    <property type="entry name" value="Ergot_Alk_Oxidoreductase"/>
</dbReference>
<dbReference type="VEuPathDB" id="FungiDB:jhhlp_004461"/>
<dbReference type="AlphaFoldDB" id="A0A2N3NBM7"/>
<dbReference type="Gene3D" id="3.90.25.10">
    <property type="entry name" value="UDP-galactose 4-epimerase, domain 1"/>
    <property type="match status" value="1"/>
</dbReference>
<protein>
    <recommendedName>
        <fullName evidence="3">NAD(P)-binding domain-containing protein</fullName>
    </recommendedName>
</protein>
<proteinExistence type="predicted"/>
<evidence type="ECO:0000313" key="1">
    <source>
        <dbReference type="EMBL" id="PKS09838.1"/>
    </source>
</evidence>
<dbReference type="PANTHER" id="PTHR43162:SF1">
    <property type="entry name" value="PRESTALK A DIFFERENTIATION PROTEIN A"/>
    <property type="match status" value="1"/>
</dbReference>
<dbReference type="InterPro" id="IPR036291">
    <property type="entry name" value="NAD(P)-bd_dom_sf"/>
</dbReference>
<reference evidence="1 2" key="1">
    <citation type="journal article" date="2017" name="G3 (Bethesda)">
        <title>First Draft Genome Sequence of the Pathogenic Fungus Lomentospora prolificans (Formerly Scedosporium prolificans).</title>
        <authorList>
            <person name="Luo R."/>
            <person name="Zimin A."/>
            <person name="Workman R."/>
            <person name="Fan Y."/>
            <person name="Pertea G."/>
            <person name="Grossman N."/>
            <person name="Wear M.P."/>
            <person name="Jia B."/>
            <person name="Miller H."/>
            <person name="Casadevall A."/>
            <person name="Timp W."/>
            <person name="Zhang S.X."/>
            <person name="Salzberg S.L."/>
        </authorList>
    </citation>
    <scope>NUCLEOTIDE SEQUENCE [LARGE SCALE GENOMIC DNA]</scope>
    <source>
        <strain evidence="1 2">JHH-5317</strain>
    </source>
</reference>
<dbReference type="SUPFAM" id="SSF51735">
    <property type="entry name" value="NAD(P)-binding Rossmann-fold domains"/>
    <property type="match status" value="1"/>
</dbReference>
<name>A0A2N3NBM7_9PEZI</name>
<dbReference type="Gene3D" id="3.40.50.720">
    <property type="entry name" value="NAD(P)-binding Rossmann-like Domain"/>
    <property type="match status" value="1"/>
</dbReference>
<dbReference type="InParanoid" id="A0A2N3NBM7"/>
<accession>A0A2N3NBM7</accession>